<dbReference type="GO" id="GO:0008081">
    <property type="term" value="F:phosphoric diester hydrolase activity"/>
    <property type="evidence" value="ECO:0007669"/>
    <property type="project" value="UniProtKB-UniRule"/>
</dbReference>
<dbReference type="SUPFAM" id="SSF55021">
    <property type="entry name" value="ACT-like"/>
    <property type="match status" value="2"/>
</dbReference>
<evidence type="ECO:0000313" key="10">
    <source>
        <dbReference type="EMBL" id="NYG37517.1"/>
    </source>
</evidence>
<sequence>MTTTRDRADLRAERLDLAGTRQFATPGAGEARRAAITEVTRTWLRELYADAVGERPGLALAAVGSLGRGDSGPLSDLDLVLVHDGRSVATSEVARLADELWYPIWDSGLRLDHSVRSSAECRKVAADDLAAAVGLLDLNLVAGDPDLVAGVRSTVAHDWRAGARKRLPTFLESLRARHHRHGELAQQIEPDLKEAAGGLRDATVLRALTEAWLTDRPRGEVDAALARLLDVRDALHVVTGRGRDRLSLEEHDAVAALLCLEDGDALLTQVSWAARTVAWSLDGTARRAAQSQRARTLRVGPRQPAMSPLGHGLFKHDGEAVLGSTGQVGVDPTLPLRAASVAARARLPIAPKTLQNLAESPEIAQPWDARARDLLTDLLSTGPGLVEVWEGLDQVGLVECWLPEWVAVRSRPQRNAIHRHTVDRHLLETVLQAGTMAREVARPDLLLLGALLHDIGKVAGSRDHSVDGARIADGALRRLGLADEDRELVVLLVREHLTLLDVATRRDLEDPSTLAHVLDVVGHDIETFEMLRALTVADARAAGPKAWTDWRASLLDVLTGRVREALTGEAPLVPPPPRPELDEAALDDVATGRPHVTVAAAPGGWEITVHARDRLGLFADTAGLLAAYGLTVRRARLGTVDGIAVDEWFVESPGGDPPEPLRIVQGLTRLEGGDRGTLASLDRRRRTRTTIPSPAGGARAFVVPAAGTDATVIEVRAQDRPGLLHDLGLALAAQGLGVRSAHVSTHAGQTLDTFYVTEPLGRPLPPARVARAVGAVIDACDAGVDDEVPRGG</sequence>
<keyword evidence="3" id="KW-0677">Repeat</keyword>
<dbReference type="Proteomes" id="UP000592181">
    <property type="component" value="Unassembled WGS sequence"/>
</dbReference>
<feature type="domain" description="ACT" evidence="8">
    <location>
        <begin position="712"/>
        <end position="787"/>
    </location>
</feature>
<dbReference type="EC" id="3.1.4.-" evidence="7"/>
<reference evidence="10 11" key="1">
    <citation type="submission" date="2020-07" db="EMBL/GenBank/DDBJ databases">
        <title>Sequencing the genomes of 1000 actinobacteria strains.</title>
        <authorList>
            <person name="Klenk H.-P."/>
        </authorList>
    </citation>
    <scope>NUCLEOTIDE SEQUENCE [LARGE SCALE GENOMIC DNA]</scope>
    <source>
        <strain evidence="10 11">DSM 24723</strain>
    </source>
</reference>
<dbReference type="PIRSF" id="PIRSF006288">
    <property type="entry name" value="PII_uridyltransf"/>
    <property type="match status" value="1"/>
</dbReference>
<dbReference type="SUPFAM" id="SSF109604">
    <property type="entry name" value="HD-domain/PDEase-like"/>
    <property type="match status" value="1"/>
</dbReference>
<dbReference type="InterPro" id="IPR043519">
    <property type="entry name" value="NT_sf"/>
</dbReference>
<feature type="domain" description="HD" evidence="9">
    <location>
        <begin position="422"/>
        <end position="531"/>
    </location>
</feature>
<feature type="region of interest" description="Uridylyltransferase" evidence="7">
    <location>
        <begin position="1"/>
        <end position="308"/>
    </location>
</feature>
<dbReference type="AlphaFoldDB" id="A0A852X4Z6"/>
<evidence type="ECO:0000256" key="5">
    <source>
        <dbReference type="ARBA" id="ARBA00022842"/>
    </source>
</evidence>
<dbReference type="SUPFAM" id="SSF81301">
    <property type="entry name" value="Nucleotidyltransferase"/>
    <property type="match status" value="1"/>
</dbReference>
<comment type="caution">
    <text evidence="7">Lacks conserved residue(s) required for the propagation of feature annotation.</text>
</comment>
<dbReference type="EC" id="2.7.7.59" evidence="7"/>
<evidence type="ECO:0000256" key="6">
    <source>
        <dbReference type="ARBA" id="ARBA00023268"/>
    </source>
</evidence>
<keyword evidence="1 7" id="KW-0808">Transferase</keyword>
<evidence type="ECO:0000256" key="4">
    <source>
        <dbReference type="ARBA" id="ARBA00022801"/>
    </source>
</evidence>
<dbReference type="RefSeq" id="WP_179462873.1">
    <property type="nucleotide sequence ID" value="NZ_JACBZX010000001.1"/>
</dbReference>
<dbReference type="PANTHER" id="PTHR47320">
    <property type="entry name" value="BIFUNCTIONAL URIDYLYLTRANSFERASE/URIDYLYL-REMOVING ENZYME"/>
    <property type="match status" value="1"/>
</dbReference>
<evidence type="ECO:0000256" key="3">
    <source>
        <dbReference type="ARBA" id="ARBA00022737"/>
    </source>
</evidence>
<organism evidence="10 11">
    <name type="scientific">Janibacter alkaliphilus</name>
    <dbReference type="NCBI Taxonomy" id="1069963"/>
    <lineage>
        <taxon>Bacteria</taxon>
        <taxon>Bacillati</taxon>
        <taxon>Actinomycetota</taxon>
        <taxon>Actinomycetes</taxon>
        <taxon>Micrococcales</taxon>
        <taxon>Intrasporangiaceae</taxon>
        <taxon>Janibacter</taxon>
    </lineage>
</organism>
<dbReference type="EMBL" id="JACBZX010000001">
    <property type="protein sequence ID" value="NYG37517.1"/>
    <property type="molecule type" value="Genomic_DNA"/>
</dbReference>
<comment type="similarity">
    <text evidence="7">Belongs to the GlnD family.</text>
</comment>
<dbReference type="InterPro" id="IPR006675">
    <property type="entry name" value="HDIG_dom"/>
</dbReference>
<evidence type="ECO:0000256" key="7">
    <source>
        <dbReference type="HAMAP-Rule" id="MF_00277"/>
    </source>
</evidence>
<dbReference type="InterPro" id="IPR006674">
    <property type="entry name" value="HD_domain"/>
</dbReference>
<name>A0A852X4Z6_9MICO</name>
<dbReference type="InterPro" id="IPR003607">
    <property type="entry name" value="HD/PDEase_dom"/>
</dbReference>
<gene>
    <name evidence="7" type="primary">glnD</name>
    <name evidence="10" type="ORF">BJY28_001986</name>
</gene>
<evidence type="ECO:0000256" key="1">
    <source>
        <dbReference type="ARBA" id="ARBA00022679"/>
    </source>
</evidence>
<dbReference type="Gene3D" id="1.10.3090.10">
    <property type="entry name" value="cca-adding enzyme, domain 2"/>
    <property type="match status" value="1"/>
</dbReference>
<feature type="domain" description="ACT" evidence="8">
    <location>
        <begin position="606"/>
        <end position="686"/>
    </location>
</feature>
<comment type="activity regulation">
    <text evidence="7">Uridylyltransferase (UTase) activity is inhibited by glutamine, while glutamine activates uridylyl-removing (UR) activity.</text>
</comment>
<dbReference type="NCBIfam" id="TIGR00277">
    <property type="entry name" value="HDIG"/>
    <property type="match status" value="1"/>
</dbReference>
<dbReference type="PANTHER" id="PTHR47320:SF1">
    <property type="entry name" value="BIFUNCTIONAL URIDYLYLTRANSFERASE_URIDYLYL-REMOVING ENZYME"/>
    <property type="match status" value="1"/>
</dbReference>
<comment type="catalytic activity">
    <reaction evidence="7">
        <text>[protein-PII]-L-tyrosine + UTP = [protein-PII]-uridylyl-L-tyrosine + diphosphate</text>
        <dbReference type="Rhea" id="RHEA:13673"/>
        <dbReference type="Rhea" id="RHEA-COMP:12147"/>
        <dbReference type="Rhea" id="RHEA-COMP:12148"/>
        <dbReference type="ChEBI" id="CHEBI:33019"/>
        <dbReference type="ChEBI" id="CHEBI:46398"/>
        <dbReference type="ChEBI" id="CHEBI:46858"/>
        <dbReference type="ChEBI" id="CHEBI:90602"/>
        <dbReference type="EC" id="2.7.7.59"/>
    </reaction>
</comment>
<comment type="domain">
    <text evidence="7">Has four distinct domains: an N-terminal nucleotidyltransferase (NT) domain responsible for UTase activity, a central HD domain that encodes UR activity, and two C-terminal ACT domains that seem to have a role in glutamine sensing.</text>
</comment>
<comment type="catalytic activity">
    <reaction evidence="7">
        <text>[protein-PII]-uridylyl-L-tyrosine + H2O = [protein-PII]-L-tyrosine + UMP + H(+)</text>
        <dbReference type="Rhea" id="RHEA:48600"/>
        <dbReference type="Rhea" id="RHEA-COMP:12147"/>
        <dbReference type="Rhea" id="RHEA-COMP:12148"/>
        <dbReference type="ChEBI" id="CHEBI:15377"/>
        <dbReference type="ChEBI" id="CHEBI:15378"/>
        <dbReference type="ChEBI" id="CHEBI:46858"/>
        <dbReference type="ChEBI" id="CHEBI:57865"/>
        <dbReference type="ChEBI" id="CHEBI:90602"/>
    </reaction>
</comment>
<accession>A0A852X4Z6</accession>
<dbReference type="PROSITE" id="PS51831">
    <property type="entry name" value="HD"/>
    <property type="match status" value="1"/>
</dbReference>
<keyword evidence="4 7" id="KW-0378">Hydrolase</keyword>
<evidence type="ECO:0000313" key="11">
    <source>
        <dbReference type="Proteomes" id="UP000592181"/>
    </source>
</evidence>
<dbReference type="GO" id="GO:0008773">
    <property type="term" value="F:[protein-PII] uridylyltransferase activity"/>
    <property type="evidence" value="ECO:0007669"/>
    <property type="project" value="UniProtKB-UniRule"/>
</dbReference>
<protein>
    <recommendedName>
        <fullName evidence="7">Bifunctional uridylyltransferase/uridylyl-removing enzyme</fullName>
        <shortName evidence="7">UTase/UR</shortName>
    </recommendedName>
    <alternativeName>
        <fullName evidence="7">Bifunctional [protein-PII] modification enzyme</fullName>
    </alternativeName>
    <alternativeName>
        <fullName evidence="7">Bifunctional nitrogen sensor protein</fullName>
    </alternativeName>
    <domain>
        <recommendedName>
            <fullName evidence="7">[Protein-PII] uridylyltransferase</fullName>
            <shortName evidence="7">PII uridylyltransferase</shortName>
            <shortName evidence="7">UTase</shortName>
            <ecNumber evidence="7">2.7.7.59</ecNumber>
        </recommendedName>
    </domain>
    <domain>
        <recommendedName>
            <fullName evidence="7">[Protein-PII]-UMP uridylyl-removing enzyme</fullName>
            <shortName evidence="7">UR</shortName>
            <ecNumber evidence="7">3.1.4.-</ecNumber>
        </recommendedName>
    </domain>
</protein>
<evidence type="ECO:0000256" key="2">
    <source>
        <dbReference type="ARBA" id="ARBA00022695"/>
    </source>
</evidence>
<dbReference type="GO" id="GO:0006808">
    <property type="term" value="P:regulation of nitrogen utilization"/>
    <property type="evidence" value="ECO:0007669"/>
    <property type="project" value="UniProtKB-UniRule"/>
</dbReference>
<keyword evidence="11" id="KW-1185">Reference proteome</keyword>
<keyword evidence="5 7" id="KW-0460">Magnesium</keyword>
<comment type="caution">
    <text evidence="10">The sequence shown here is derived from an EMBL/GenBank/DDBJ whole genome shotgun (WGS) entry which is preliminary data.</text>
</comment>
<keyword evidence="6 7" id="KW-0511">Multifunctional enzyme</keyword>
<comment type="function">
    <text evidence="7">Modifies, by uridylylation and deuridylylation, the PII regulatory proteins (GlnB and homologs), in response to the nitrogen status of the cell that GlnD senses through the glutamine level. Under low glutamine levels, catalyzes the conversion of the PII proteins and UTP to PII-UMP and PPi, while under higher glutamine levels, GlnD hydrolyzes PII-UMP to PII and UMP (deuridylylation). Thus, controls uridylylation state and activity of the PII proteins, and plays an important role in the regulation of nitrogen metabolism.</text>
</comment>
<comment type="cofactor">
    <cofactor evidence="7">
        <name>Mg(2+)</name>
        <dbReference type="ChEBI" id="CHEBI:18420"/>
    </cofactor>
</comment>
<dbReference type="InterPro" id="IPR045865">
    <property type="entry name" value="ACT-like_dom_sf"/>
</dbReference>
<dbReference type="PROSITE" id="PS51671">
    <property type="entry name" value="ACT"/>
    <property type="match status" value="2"/>
</dbReference>
<dbReference type="InterPro" id="IPR002912">
    <property type="entry name" value="ACT_dom"/>
</dbReference>
<keyword evidence="2 7" id="KW-0548">Nucleotidyltransferase</keyword>
<proteinExistence type="inferred from homology"/>
<dbReference type="CDD" id="cd04873">
    <property type="entry name" value="ACT_UUR-ACR-like"/>
    <property type="match status" value="1"/>
</dbReference>
<dbReference type="HAMAP" id="MF_00277">
    <property type="entry name" value="PII_uridylyl_transf"/>
    <property type="match status" value="1"/>
</dbReference>
<dbReference type="SMART" id="SM00471">
    <property type="entry name" value="HDc"/>
    <property type="match status" value="1"/>
</dbReference>
<dbReference type="InterPro" id="IPR013546">
    <property type="entry name" value="PII_UdlTrfase/GS_AdlTrfase"/>
</dbReference>
<dbReference type="InterPro" id="IPR010043">
    <property type="entry name" value="UTase/UR"/>
</dbReference>
<dbReference type="Pfam" id="PF08335">
    <property type="entry name" value="GlnD_UR_UTase"/>
    <property type="match status" value="1"/>
</dbReference>
<dbReference type="NCBIfam" id="NF002895">
    <property type="entry name" value="PRK03381.1"/>
    <property type="match status" value="1"/>
</dbReference>
<dbReference type="Pfam" id="PF01966">
    <property type="entry name" value="HD"/>
    <property type="match status" value="1"/>
</dbReference>
<evidence type="ECO:0000259" key="8">
    <source>
        <dbReference type="PROSITE" id="PS51671"/>
    </source>
</evidence>
<evidence type="ECO:0000259" key="9">
    <source>
        <dbReference type="PROSITE" id="PS51831"/>
    </source>
</evidence>
<dbReference type="CDD" id="cd04899">
    <property type="entry name" value="ACT_ACR-UUR-like_2"/>
    <property type="match status" value="1"/>
</dbReference>